<keyword evidence="3" id="KW-1185">Reference proteome</keyword>
<evidence type="ECO:0008006" key="4">
    <source>
        <dbReference type="Google" id="ProtNLM"/>
    </source>
</evidence>
<gene>
    <name evidence="2" type="ORF">GCM10023196_074790</name>
</gene>
<comment type="caution">
    <text evidence="2">The sequence shown here is derived from an EMBL/GenBank/DDBJ whole genome shotgun (WGS) entry which is preliminary data.</text>
</comment>
<dbReference type="SUPFAM" id="SSF55874">
    <property type="entry name" value="ATPase domain of HSP90 chaperone/DNA topoisomerase II/histidine kinase"/>
    <property type="match status" value="1"/>
</dbReference>
<accession>A0ABP8UK75</accession>
<protein>
    <recommendedName>
        <fullName evidence="4">Molecular chaperone Hsp90</fullName>
    </recommendedName>
</protein>
<feature type="compositionally biased region" description="Low complexity" evidence="1">
    <location>
        <begin position="487"/>
        <end position="496"/>
    </location>
</feature>
<feature type="region of interest" description="Disordered" evidence="1">
    <location>
        <begin position="477"/>
        <end position="538"/>
    </location>
</feature>
<evidence type="ECO:0000256" key="1">
    <source>
        <dbReference type="SAM" id="MobiDB-lite"/>
    </source>
</evidence>
<evidence type="ECO:0000313" key="2">
    <source>
        <dbReference type="EMBL" id="GAA4634205.1"/>
    </source>
</evidence>
<evidence type="ECO:0000313" key="3">
    <source>
        <dbReference type="Proteomes" id="UP001501442"/>
    </source>
</evidence>
<dbReference type="NCBIfam" id="NF047352">
    <property type="entry name" value="P_loop_sacsin"/>
    <property type="match status" value="1"/>
</dbReference>
<reference evidence="3" key="1">
    <citation type="journal article" date="2019" name="Int. J. Syst. Evol. Microbiol.">
        <title>The Global Catalogue of Microorganisms (GCM) 10K type strain sequencing project: providing services to taxonomists for standard genome sequencing and annotation.</title>
        <authorList>
            <consortium name="The Broad Institute Genomics Platform"/>
            <consortium name="The Broad Institute Genome Sequencing Center for Infectious Disease"/>
            <person name="Wu L."/>
            <person name="Ma J."/>
        </authorList>
    </citation>
    <scope>NUCLEOTIDE SEQUENCE [LARGE SCALE GENOMIC DNA]</scope>
    <source>
        <strain evidence="3">JCM 17939</strain>
    </source>
</reference>
<organism evidence="2 3">
    <name type="scientific">Actinoallomurus vinaceus</name>
    <dbReference type="NCBI Taxonomy" id="1080074"/>
    <lineage>
        <taxon>Bacteria</taxon>
        <taxon>Bacillati</taxon>
        <taxon>Actinomycetota</taxon>
        <taxon>Actinomycetes</taxon>
        <taxon>Streptosporangiales</taxon>
        <taxon>Thermomonosporaceae</taxon>
        <taxon>Actinoallomurus</taxon>
    </lineage>
</organism>
<sequence length="1142" mass="118798">MDDPFGTAAIRARVLDAWAASPARFREDANAEEDHTRGGYRDRVIVELAQNAADAAARAGVPGRIRFTLRDGVLSAANVGAPLDAAGVEALSTLRASAKRDEAHTVGRFGVGFAAVVAVSDEPSIASGGVAVAWSAERTREAVARIPAAAELDRRGGHVPVLRLPFAAPAGPVAEAPAGSVTQAASATPVSDAAPAGPVSGAGSAGPVAEAASAGSVAEAASAGSVVQAGSAGSVPDAALEGPVSEAASAGSVAEAASARPVAGAAPAGSVPEGYDTLVRLPLRDADAETLVRRLLAETGPALLLSLPALAEIAIEVDGEARTLHATWDPPAEGDATGSVTVNGTTWRTAEAHGEIAADLLADRPVEERPYWQVRWAVADEPLPDDVPAVVHAPTPSDEPLGLPALLIASFPLAPDRRHIAPGPLTDFLIERAAEAYTALLPPDPRLLDLVPGPVAKGELDARLRRAILARLPDLPLLPTVPETRGPDLAEPAADADPARSGADAGPSRSGAEPGIVRPGAEPGIARSGEETGLARSGDEAYLARPGGEVGFVRAGGEASAAAELAWSDGPVRVRGRDAVVVDGSAALTEVLAEVVPGLLPTGWPARHPALVALGVRRLGLADVADLLAGLDREPVWWRRLYAALDGADRDALTGLPVPLADGRTVRGPRGLLVTDPEGLDALGLRVVHPEATHPLLLRLGAVEAGPRAVLTDPATRGAVAASYDEEDPEPIWHAVLTLVARAHLRPGEEPWLAELALPGDDGEPYPAGELLLPGAPLAEVMADDAPFGVVDADLVERYGAEVLEAAGVLRTFALVRAEDVIEPEFHLDGEEEWAEPFDAGYVIPEFTAVRDLEFVADWRAALRLLAEPDLRAAVVNPARVVLADGRQVDVPSYTAWWLRRHPVLDGRRPGELCLGEDLADLYDPAPADLDPRVAAALGVRTGVDALLAEPDGPAELLDRLADPARTVSRERLRELWAALARTDLDVDPPDHVRALVDGEPEVVPAEDAIVVDRPDLLPLLHGQPLLFVPPHVADALELSLGGEEVPGVVESAGEERPVPAVARVVLAEAPETYVHHERLVVDGQEVAWWYGDGTVHASGPAGLARGLAWACDRWPDRLLAEAALREPENLPDLLAEEDLGA</sequence>
<dbReference type="InterPro" id="IPR036890">
    <property type="entry name" value="HATPase_C_sf"/>
</dbReference>
<proteinExistence type="predicted"/>
<name>A0ABP8UK75_9ACTN</name>
<dbReference type="Proteomes" id="UP001501442">
    <property type="component" value="Unassembled WGS sequence"/>
</dbReference>
<dbReference type="EMBL" id="BAABHK010000013">
    <property type="protein sequence ID" value="GAA4634205.1"/>
    <property type="molecule type" value="Genomic_DNA"/>
</dbReference>
<dbReference type="RefSeq" id="WP_345437179.1">
    <property type="nucleotide sequence ID" value="NZ_BAABHK010000013.1"/>
</dbReference>